<evidence type="ECO:0000313" key="2">
    <source>
        <dbReference type="EMBL" id="KAL2463998.1"/>
    </source>
</evidence>
<gene>
    <name evidence="2" type="ORF">Fot_51954</name>
</gene>
<evidence type="ECO:0000313" key="3">
    <source>
        <dbReference type="Proteomes" id="UP001604277"/>
    </source>
</evidence>
<evidence type="ECO:0000256" key="1">
    <source>
        <dbReference type="SAM" id="MobiDB-lite"/>
    </source>
</evidence>
<feature type="compositionally biased region" description="Basic and acidic residues" evidence="1">
    <location>
        <begin position="60"/>
        <end position="81"/>
    </location>
</feature>
<organism evidence="2 3">
    <name type="scientific">Forsythia ovata</name>
    <dbReference type="NCBI Taxonomy" id="205694"/>
    <lineage>
        <taxon>Eukaryota</taxon>
        <taxon>Viridiplantae</taxon>
        <taxon>Streptophyta</taxon>
        <taxon>Embryophyta</taxon>
        <taxon>Tracheophyta</taxon>
        <taxon>Spermatophyta</taxon>
        <taxon>Magnoliopsida</taxon>
        <taxon>eudicotyledons</taxon>
        <taxon>Gunneridae</taxon>
        <taxon>Pentapetalae</taxon>
        <taxon>asterids</taxon>
        <taxon>lamiids</taxon>
        <taxon>Lamiales</taxon>
        <taxon>Oleaceae</taxon>
        <taxon>Forsythieae</taxon>
        <taxon>Forsythia</taxon>
    </lineage>
</organism>
<feature type="region of interest" description="Disordered" evidence="1">
    <location>
        <begin position="57"/>
        <end position="83"/>
    </location>
</feature>
<keyword evidence="3" id="KW-1185">Reference proteome</keyword>
<sequence>MELSKIIPCGDEFSSIVAEDDFSSSKPAIDEGEFTSIYAKADIASIRSSKATVNQQLQGDFKDKADAESNEVKNGSPKEKQNSTYKLFQQEDAAMIIQSASRIFMIDTLANIYMHQISRTCL</sequence>
<protein>
    <submittedName>
        <fullName evidence="2">Protein IQ-DOMAIN 1-like</fullName>
    </submittedName>
</protein>
<dbReference type="Proteomes" id="UP001604277">
    <property type="component" value="Unassembled WGS sequence"/>
</dbReference>
<comment type="caution">
    <text evidence="2">The sequence shown here is derived from an EMBL/GenBank/DDBJ whole genome shotgun (WGS) entry which is preliminary data.</text>
</comment>
<reference evidence="3" key="1">
    <citation type="submission" date="2024-07" db="EMBL/GenBank/DDBJ databases">
        <title>Two chromosome-level genome assemblies of Korean endemic species Abeliophyllum distichum and Forsythia ovata (Oleaceae).</title>
        <authorList>
            <person name="Jang H."/>
        </authorList>
    </citation>
    <scope>NUCLEOTIDE SEQUENCE [LARGE SCALE GENOMIC DNA]</scope>
</reference>
<dbReference type="EMBL" id="JBFOLJ010000018">
    <property type="protein sequence ID" value="KAL2463998.1"/>
    <property type="molecule type" value="Genomic_DNA"/>
</dbReference>
<accession>A0ABD1PJB3</accession>
<proteinExistence type="predicted"/>
<name>A0ABD1PJB3_9LAMI</name>
<dbReference type="AlphaFoldDB" id="A0ABD1PJB3"/>